<dbReference type="EMBL" id="NNAY01002555">
    <property type="protein sequence ID" value="OXU21061.1"/>
    <property type="molecule type" value="Genomic_DNA"/>
</dbReference>
<gene>
    <name evidence="1" type="ORF">TSAR_014567</name>
</gene>
<accession>A0A232ERV0</accession>
<sequence>MGNISDLWLDTEKCFRQKLWRSKGVNFWYQ</sequence>
<protein>
    <submittedName>
        <fullName evidence="1">Uncharacterized protein</fullName>
    </submittedName>
</protein>
<dbReference type="AlphaFoldDB" id="A0A232ERV0"/>
<reference evidence="1 2" key="1">
    <citation type="journal article" date="2017" name="Curr. Biol.">
        <title>The Evolution of Venom by Co-option of Single-Copy Genes.</title>
        <authorList>
            <person name="Martinson E.O."/>
            <person name="Mrinalini"/>
            <person name="Kelkar Y.D."/>
            <person name="Chang C.H."/>
            <person name="Werren J.H."/>
        </authorList>
    </citation>
    <scope>NUCLEOTIDE SEQUENCE [LARGE SCALE GENOMIC DNA]</scope>
    <source>
        <strain evidence="1 2">Alberta</strain>
        <tissue evidence="1">Whole body</tissue>
    </source>
</reference>
<dbReference type="Proteomes" id="UP000215335">
    <property type="component" value="Unassembled WGS sequence"/>
</dbReference>
<comment type="caution">
    <text evidence="1">The sequence shown here is derived from an EMBL/GenBank/DDBJ whole genome shotgun (WGS) entry which is preliminary data.</text>
</comment>
<evidence type="ECO:0000313" key="2">
    <source>
        <dbReference type="Proteomes" id="UP000215335"/>
    </source>
</evidence>
<name>A0A232ERV0_9HYME</name>
<proteinExistence type="predicted"/>
<evidence type="ECO:0000313" key="1">
    <source>
        <dbReference type="EMBL" id="OXU21061.1"/>
    </source>
</evidence>
<organism evidence="1 2">
    <name type="scientific">Trichomalopsis sarcophagae</name>
    <dbReference type="NCBI Taxonomy" id="543379"/>
    <lineage>
        <taxon>Eukaryota</taxon>
        <taxon>Metazoa</taxon>
        <taxon>Ecdysozoa</taxon>
        <taxon>Arthropoda</taxon>
        <taxon>Hexapoda</taxon>
        <taxon>Insecta</taxon>
        <taxon>Pterygota</taxon>
        <taxon>Neoptera</taxon>
        <taxon>Endopterygota</taxon>
        <taxon>Hymenoptera</taxon>
        <taxon>Apocrita</taxon>
        <taxon>Proctotrupomorpha</taxon>
        <taxon>Chalcidoidea</taxon>
        <taxon>Pteromalidae</taxon>
        <taxon>Pteromalinae</taxon>
        <taxon>Trichomalopsis</taxon>
    </lineage>
</organism>
<keyword evidence="2" id="KW-1185">Reference proteome</keyword>